<dbReference type="GO" id="GO:0016887">
    <property type="term" value="F:ATP hydrolysis activity"/>
    <property type="evidence" value="ECO:0007669"/>
    <property type="project" value="InterPro"/>
</dbReference>
<dbReference type="InterPro" id="IPR038729">
    <property type="entry name" value="Rad50/SbcC_AAA"/>
</dbReference>
<dbReference type="NCBIfam" id="NF045780">
    <property type="entry name" value="TrlF_fam_ATP"/>
    <property type="match status" value="1"/>
</dbReference>
<dbReference type="InterPro" id="IPR027417">
    <property type="entry name" value="P-loop_NTPase"/>
</dbReference>
<protein>
    <submittedName>
        <fullName evidence="3">AAA domain-containing protein</fullName>
    </submittedName>
</protein>
<reference evidence="3 4" key="1">
    <citation type="submission" date="2016-10" db="EMBL/GenBank/DDBJ databases">
        <authorList>
            <person name="de Groot N.N."/>
        </authorList>
    </citation>
    <scope>NUCLEOTIDE SEQUENCE [LARGE SCALE GENOMIC DNA]</scope>
    <source>
        <strain evidence="3 4">CGMCC 1.10959</strain>
    </source>
</reference>
<dbReference type="InterPro" id="IPR054787">
    <property type="entry name" value="TrlF_ATPase"/>
</dbReference>
<dbReference type="OrthoDB" id="9791620at2"/>
<name>A0A1I7B0G4_9RHOB</name>
<dbReference type="RefSeq" id="WP_051372509.1">
    <property type="nucleotide sequence ID" value="NZ_FPAW01000008.1"/>
</dbReference>
<dbReference type="SUPFAM" id="SSF52540">
    <property type="entry name" value="P-loop containing nucleoside triphosphate hydrolases"/>
    <property type="match status" value="1"/>
</dbReference>
<dbReference type="STRING" id="999627.SAMN05216236_10860"/>
<dbReference type="eggNOG" id="COG1196">
    <property type="taxonomic scope" value="Bacteria"/>
</dbReference>
<gene>
    <name evidence="3" type="ORF">SAMN05216236_10860</name>
</gene>
<feature type="domain" description="Rad50/SbcC-type AAA" evidence="2">
    <location>
        <begin position="300"/>
        <end position="504"/>
    </location>
</feature>
<accession>A0A1I7B0G4</accession>
<dbReference type="Gene3D" id="3.20.20.140">
    <property type="entry name" value="Metal-dependent hydrolases"/>
    <property type="match status" value="1"/>
</dbReference>
<organism evidence="3 4">
    <name type="scientific">Sedimentitalea nanhaiensis</name>
    <dbReference type="NCBI Taxonomy" id="999627"/>
    <lineage>
        <taxon>Bacteria</taxon>
        <taxon>Pseudomonadati</taxon>
        <taxon>Pseudomonadota</taxon>
        <taxon>Alphaproteobacteria</taxon>
        <taxon>Rhodobacterales</taxon>
        <taxon>Paracoccaceae</taxon>
        <taxon>Sedimentitalea</taxon>
    </lineage>
</organism>
<evidence type="ECO:0000313" key="3">
    <source>
        <dbReference type="EMBL" id="SFT80681.1"/>
    </source>
</evidence>
<dbReference type="Gene3D" id="3.40.50.300">
    <property type="entry name" value="P-loop containing nucleotide triphosphate hydrolases"/>
    <property type="match status" value="2"/>
</dbReference>
<feature type="region of interest" description="Disordered" evidence="1">
    <location>
        <begin position="521"/>
        <end position="540"/>
    </location>
</feature>
<dbReference type="PANTHER" id="PTHR32182:SF22">
    <property type="entry name" value="ATP-DEPENDENT ENDONUCLEASE, OLD FAMILY-RELATED"/>
    <property type="match status" value="1"/>
</dbReference>
<dbReference type="GO" id="GO:0000731">
    <property type="term" value="P:DNA synthesis involved in DNA repair"/>
    <property type="evidence" value="ECO:0007669"/>
    <property type="project" value="TreeGrafter"/>
</dbReference>
<sequence>MEVTYQHDSSLETLIAHTATPKGIVEALGKPSGSRFYRCAFQVNPHQYGQRHAKDAGFSSEDDYNDAVAKACRENGIQVVAVTDHFRFDSSEKLAERLRADGIVVFPGFEANSSEGVHILCLFPPETTGSEMNTHIGACEVRDLKAESPISNKTCEQLMRLVQELGGIAISAHVTSAAGMLKNLSGQTRMNVWKSDYHLAAAIPGPVEDVPTDYSQICKNKDAQHKRSRAIAFVNASDVSKPDDFKKDSATCLVKMTDVSIEGLKQAFLDAEGRILLNSDGVPSDYTRLVALSWDRGLLSEQSVALNAGLNVLIGGRGAGKSTVVESIRYAFGLEPKGKDASATHKAMMKELMGQKASVAVLLHSPRPSPGYYLVERVYGQDPRVKDQNGDIINDLKPIDLVPGLEVYGQHEISELTRDKAKLAELLKRFVGDDDRVSVAMDNLRSRLRESRGGIAGKRQKIEELNEALAALPGLREKLKRFQATNLKEHAEEKTAVQAEARLIEKVAGMVAELEAQSKKLRPTQDTAEPVLPNETDQKLPHRSTLEPLQRIVQGINDALRSASDTLTTAHKATEADLAAVKTSWEPLRDAANKRFEDLKALLAEEGHNPDEYVSLDDQVARLEPKQAEKQGLEGELASLRQARQGIIDEWEKADTQAYTELEKAAKRVSKKLKGTVKAVIQPSSTIEPLREVFRSHVDGNISQAFGKLEEVEALSLSKLAERIRDGAQALMTEYGFTETSARKIADAGEALALEVEECRIPPEALIELNVGRDGSDNWKRLENLSAGQKATAVLLLLLLDADAPLIIDQPEDDLDNQFIAGRVVPIMRTGKKRRQFIFSSHNPNIPVLGDADQIIGLTPTVEDASDRTKVFDDDCGSIDKVSVQQLIKDLLEGGEQAFTTRRTKYGF</sequence>
<evidence type="ECO:0000256" key="1">
    <source>
        <dbReference type="SAM" id="MobiDB-lite"/>
    </source>
</evidence>
<dbReference type="InterPro" id="IPR016195">
    <property type="entry name" value="Pol/histidinol_Pase-like"/>
</dbReference>
<proteinExistence type="predicted"/>
<dbReference type="PANTHER" id="PTHR32182">
    <property type="entry name" value="DNA REPLICATION AND REPAIR PROTEIN RECF"/>
    <property type="match status" value="1"/>
</dbReference>
<dbReference type="SUPFAM" id="SSF89550">
    <property type="entry name" value="PHP domain-like"/>
    <property type="match status" value="1"/>
</dbReference>
<evidence type="ECO:0000259" key="2">
    <source>
        <dbReference type="Pfam" id="PF13476"/>
    </source>
</evidence>
<dbReference type="EMBL" id="FPAW01000008">
    <property type="protein sequence ID" value="SFT80681.1"/>
    <property type="molecule type" value="Genomic_DNA"/>
</dbReference>
<dbReference type="GO" id="GO:0006302">
    <property type="term" value="P:double-strand break repair"/>
    <property type="evidence" value="ECO:0007669"/>
    <property type="project" value="InterPro"/>
</dbReference>
<dbReference type="Pfam" id="PF13476">
    <property type="entry name" value="AAA_23"/>
    <property type="match status" value="1"/>
</dbReference>
<evidence type="ECO:0000313" key="4">
    <source>
        <dbReference type="Proteomes" id="UP000182466"/>
    </source>
</evidence>
<dbReference type="AlphaFoldDB" id="A0A1I7B0G4"/>
<keyword evidence="4" id="KW-1185">Reference proteome</keyword>
<dbReference type="Proteomes" id="UP000182466">
    <property type="component" value="Unassembled WGS sequence"/>
</dbReference>